<sequence>MPNIAKEICKNIRKVDLKPDDLLSSGILFEGSLRTNQSKLYNILEKKQLIRQLTSDIPTKIELTSDKRLFIEDFMLYEDARFPKVIKSEESYFHELFSFMNAVKKIWKKSSYQNRDPAINERTYSHNFVNSLIEFVFLNTNVEMRWDGSPCQSTKFRDIKGDGPIRYPDMFSYVRNDFYDHSYEFFFAEISYGPFSLDNEDHIGEDFTRLAKFGNDALNHFYFFVKKFQENEQIIKLLDDLKIILVHFYDMKMNVYIMDRNCGPFRKMVPYLTIKLPIIMCDLRKSTDNSINLCEHLNFINSLSIQIISMVNDMVKRRQLLEETKISDNDTITSVFTPES</sequence>
<dbReference type="Proteomes" id="UP000789405">
    <property type="component" value="Unassembled WGS sequence"/>
</dbReference>
<dbReference type="EMBL" id="CAJVPY010009249">
    <property type="protein sequence ID" value="CAG8706407.1"/>
    <property type="molecule type" value="Genomic_DNA"/>
</dbReference>
<accession>A0A9N9HUG8</accession>
<proteinExistence type="predicted"/>
<dbReference type="OrthoDB" id="2323426at2759"/>
<evidence type="ECO:0000313" key="1">
    <source>
        <dbReference type="EMBL" id="CAG8706407.1"/>
    </source>
</evidence>
<dbReference type="AlphaFoldDB" id="A0A9N9HUG8"/>
<protein>
    <submittedName>
        <fullName evidence="1">19682_t:CDS:1</fullName>
    </submittedName>
</protein>
<name>A0A9N9HUG8_9GLOM</name>
<organism evidence="1 2">
    <name type="scientific">Dentiscutata erythropus</name>
    <dbReference type="NCBI Taxonomy" id="1348616"/>
    <lineage>
        <taxon>Eukaryota</taxon>
        <taxon>Fungi</taxon>
        <taxon>Fungi incertae sedis</taxon>
        <taxon>Mucoromycota</taxon>
        <taxon>Glomeromycotina</taxon>
        <taxon>Glomeromycetes</taxon>
        <taxon>Diversisporales</taxon>
        <taxon>Gigasporaceae</taxon>
        <taxon>Dentiscutata</taxon>
    </lineage>
</organism>
<reference evidence="1" key="1">
    <citation type="submission" date="2021-06" db="EMBL/GenBank/DDBJ databases">
        <authorList>
            <person name="Kallberg Y."/>
            <person name="Tangrot J."/>
            <person name="Rosling A."/>
        </authorList>
    </citation>
    <scope>NUCLEOTIDE SEQUENCE</scope>
    <source>
        <strain evidence="1">MA453B</strain>
    </source>
</reference>
<evidence type="ECO:0000313" key="2">
    <source>
        <dbReference type="Proteomes" id="UP000789405"/>
    </source>
</evidence>
<gene>
    <name evidence="1" type="ORF">DERYTH_LOCUS13310</name>
</gene>
<keyword evidence="2" id="KW-1185">Reference proteome</keyword>
<comment type="caution">
    <text evidence="1">The sequence shown here is derived from an EMBL/GenBank/DDBJ whole genome shotgun (WGS) entry which is preliminary data.</text>
</comment>